<dbReference type="PANTHER" id="PTHR13932:SF5">
    <property type="entry name" value="RADICAL S-ADENOSYL METHIONINE DOMAIN-CONTAINING PROTEIN 1, MITOCHONDRIAL"/>
    <property type="match status" value="1"/>
</dbReference>
<dbReference type="CDD" id="cd01335">
    <property type="entry name" value="Radical_SAM"/>
    <property type="match status" value="1"/>
</dbReference>
<dbReference type="InterPro" id="IPR007197">
    <property type="entry name" value="rSAM"/>
</dbReference>
<dbReference type="Pfam" id="PF06969">
    <property type="entry name" value="HemN_C"/>
    <property type="match status" value="1"/>
</dbReference>
<dbReference type="AlphaFoldDB" id="A0A3B0YUQ6"/>
<keyword evidence="3" id="KW-0949">S-adenosyl-L-methionine</keyword>
<dbReference type="InterPro" id="IPR058240">
    <property type="entry name" value="rSAM_sf"/>
</dbReference>
<evidence type="ECO:0000256" key="4">
    <source>
        <dbReference type="ARBA" id="ARBA00022723"/>
    </source>
</evidence>
<evidence type="ECO:0000313" key="9">
    <source>
        <dbReference type="EMBL" id="VAW84668.1"/>
    </source>
</evidence>
<keyword evidence="4" id="KW-0479">Metal-binding</keyword>
<gene>
    <name evidence="9" type="ORF">MNBD_GAMMA17-2127</name>
</gene>
<dbReference type="GO" id="GO:0006779">
    <property type="term" value="P:porphyrin-containing compound biosynthetic process"/>
    <property type="evidence" value="ECO:0007669"/>
    <property type="project" value="InterPro"/>
</dbReference>
<dbReference type="Gene3D" id="3.20.20.70">
    <property type="entry name" value="Aldolase class I"/>
    <property type="match status" value="1"/>
</dbReference>
<dbReference type="PANTHER" id="PTHR13932">
    <property type="entry name" value="COPROPORPHYRINIGEN III OXIDASE"/>
    <property type="match status" value="1"/>
</dbReference>
<comment type="similarity">
    <text evidence="1">Belongs to the anaerobic coproporphyrinogen-III oxidase family. HemW subfamily.</text>
</comment>
<reference evidence="9" key="1">
    <citation type="submission" date="2018-06" db="EMBL/GenBank/DDBJ databases">
        <authorList>
            <person name="Zhirakovskaya E."/>
        </authorList>
    </citation>
    <scope>NUCLEOTIDE SEQUENCE</scope>
</reference>
<keyword evidence="2" id="KW-0349">Heme</keyword>
<keyword evidence="7" id="KW-0143">Chaperone</keyword>
<dbReference type="InterPro" id="IPR006638">
    <property type="entry name" value="Elp3/MiaA/NifB-like_rSAM"/>
</dbReference>
<feature type="domain" description="Radical SAM core" evidence="8">
    <location>
        <begin position="1"/>
        <end position="218"/>
    </location>
</feature>
<dbReference type="NCBIfam" id="TIGR00539">
    <property type="entry name" value="hemN_rel"/>
    <property type="match status" value="1"/>
</dbReference>
<keyword evidence="5" id="KW-0408">Iron</keyword>
<organism evidence="9">
    <name type="scientific">hydrothermal vent metagenome</name>
    <dbReference type="NCBI Taxonomy" id="652676"/>
    <lineage>
        <taxon>unclassified sequences</taxon>
        <taxon>metagenomes</taxon>
        <taxon>ecological metagenomes</taxon>
    </lineage>
</organism>
<evidence type="ECO:0000256" key="2">
    <source>
        <dbReference type="ARBA" id="ARBA00022617"/>
    </source>
</evidence>
<dbReference type="GO" id="GO:0005737">
    <property type="term" value="C:cytoplasm"/>
    <property type="evidence" value="ECO:0007669"/>
    <property type="project" value="InterPro"/>
</dbReference>
<evidence type="ECO:0000259" key="8">
    <source>
        <dbReference type="PROSITE" id="PS51918"/>
    </source>
</evidence>
<dbReference type="Pfam" id="PF04055">
    <property type="entry name" value="Radical_SAM"/>
    <property type="match status" value="1"/>
</dbReference>
<dbReference type="InterPro" id="IPR034505">
    <property type="entry name" value="Coproporphyrinogen-III_oxidase"/>
</dbReference>
<keyword evidence="6" id="KW-0411">Iron-sulfur</keyword>
<protein>
    <submittedName>
        <fullName evidence="9">Radical SAM family enzyme, similar to coproporphyrinogen III oxidase, oxygen-independent, clustered with nucleoside-triphosphatase RdgB</fullName>
    </submittedName>
</protein>
<sequence length="374" mass="42310">MRKCPYCDFNSHEAKQALPERDYINALISDLDQCLPSVWGRTVDTIFIGGGTPSLFSTEEMDRLLSEIRARLPFAPGIEITMEANPGAIEQAKFAEFRSTGINRLSIGIQSLNDDLLQNIGRVHSAREAYRAVEHAHDAGFELINLDLMYALPTQTLPQALQDLDNALALEPTHLSHYQMTIEPNTWFHKHPPTTPNDDLSWAMQSQCQERLRDAGFEHYEVSAYAKPDKQCRHNINYWQYGDYLGIGAGAHAKITDAAQQNITRTAVVKHPNDYLQLASTEQRHATREVLSRSEVPFEFMMNALRLTEGFPSSLFFEHTGLPLSTIDGALQRAEEEGLLEYGVQLIRPTDKGQRFLNTLLELFLPVDNRPTNR</sequence>
<evidence type="ECO:0000256" key="6">
    <source>
        <dbReference type="ARBA" id="ARBA00023014"/>
    </source>
</evidence>
<dbReference type="GO" id="GO:0051539">
    <property type="term" value="F:4 iron, 4 sulfur cluster binding"/>
    <property type="evidence" value="ECO:0007669"/>
    <property type="project" value="InterPro"/>
</dbReference>
<dbReference type="GO" id="GO:0046872">
    <property type="term" value="F:metal ion binding"/>
    <property type="evidence" value="ECO:0007669"/>
    <property type="project" value="UniProtKB-KW"/>
</dbReference>
<proteinExistence type="inferred from homology"/>
<dbReference type="EMBL" id="UOFQ01000005">
    <property type="protein sequence ID" value="VAW84668.1"/>
    <property type="molecule type" value="Genomic_DNA"/>
</dbReference>
<dbReference type="GO" id="GO:0004109">
    <property type="term" value="F:coproporphyrinogen oxidase activity"/>
    <property type="evidence" value="ECO:0007669"/>
    <property type="project" value="InterPro"/>
</dbReference>
<dbReference type="InterPro" id="IPR004559">
    <property type="entry name" value="HemW-like"/>
</dbReference>
<dbReference type="InterPro" id="IPR013785">
    <property type="entry name" value="Aldolase_TIM"/>
</dbReference>
<evidence type="ECO:0000256" key="3">
    <source>
        <dbReference type="ARBA" id="ARBA00022691"/>
    </source>
</evidence>
<dbReference type="SMART" id="SM00729">
    <property type="entry name" value="Elp3"/>
    <property type="match status" value="1"/>
</dbReference>
<dbReference type="InterPro" id="IPR010723">
    <property type="entry name" value="HemN_C"/>
</dbReference>
<evidence type="ECO:0000256" key="1">
    <source>
        <dbReference type="ARBA" id="ARBA00006100"/>
    </source>
</evidence>
<evidence type="ECO:0000256" key="7">
    <source>
        <dbReference type="ARBA" id="ARBA00023186"/>
    </source>
</evidence>
<name>A0A3B0YUQ6_9ZZZZ</name>
<dbReference type="SUPFAM" id="SSF102114">
    <property type="entry name" value="Radical SAM enzymes"/>
    <property type="match status" value="1"/>
</dbReference>
<evidence type="ECO:0000256" key="5">
    <source>
        <dbReference type="ARBA" id="ARBA00023004"/>
    </source>
</evidence>
<accession>A0A3B0YUQ6</accession>
<dbReference type="PROSITE" id="PS51918">
    <property type="entry name" value="RADICAL_SAM"/>
    <property type="match status" value="1"/>
</dbReference>